<evidence type="ECO:0000313" key="2">
    <source>
        <dbReference type="EMBL" id="OQE77503.1"/>
    </source>
</evidence>
<dbReference type="GO" id="GO:0004622">
    <property type="term" value="F:phosphatidylcholine lysophospholipase activity"/>
    <property type="evidence" value="ECO:0007669"/>
    <property type="project" value="TreeGrafter"/>
</dbReference>
<reference evidence="3" key="1">
    <citation type="journal article" date="2017" name="Nat. Microbiol.">
        <title>Global analysis of biosynthetic gene clusters reveals vast potential of secondary metabolite production in Penicillium species.</title>
        <authorList>
            <person name="Nielsen J.C."/>
            <person name="Grijseels S."/>
            <person name="Prigent S."/>
            <person name="Ji B."/>
            <person name="Dainat J."/>
            <person name="Nielsen K.F."/>
            <person name="Frisvad J.C."/>
            <person name="Workman M."/>
            <person name="Nielsen J."/>
        </authorList>
    </citation>
    <scope>NUCLEOTIDE SEQUENCE [LARGE SCALE GENOMIC DNA]</scope>
    <source>
        <strain evidence="3">IBT 13039</strain>
    </source>
</reference>
<name>A0A1V6XQS8_PENNA</name>
<gene>
    <name evidence="2" type="ORF">PENNAL_c0060G01194</name>
</gene>
<dbReference type="InterPro" id="IPR013830">
    <property type="entry name" value="SGNH_hydro"/>
</dbReference>
<evidence type="ECO:0000259" key="1">
    <source>
        <dbReference type="Pfam" id="PF13472"/>
    </source>
</evidence>
<dbReference type="Pfam" id="PF13472">
    <property type="entry name" value="Lipase_GDSL_2"/>
    <property type="match status" value="1"/>
</dbReference>
<protein>
    <recommendedName>
        <fullName evidence="1">SGNH hydrolase-type esterase domain-containing protein</fullName>
    </recommendedName>
</protein>
<dbReference type="InterPro" id="IPR036514">
    <property type="entry name" value="SGNH_hydro_sf"/>
</dbReference>
<dbReference type="AlphaFoldDB" id="A0A1V6XQS8"/>
<feature type="domain" description="SGNH hydrolase-type esterase" evidence="1">
    <location>
        <begin position="13"/>
        <end position="146"/>
    </location>
</feature>
<dbReference type="PANTHER" id="PTHR30383">
    <property type="entry name" value="THIOESTERASE 1/PROTEASE 1/LYSOPHOSPHOLIPASE L1"/>
    <property type="match status" value="1"/>
</dbReference>
<dbReference type="PANTHER" id="PTHR30383:SF31">
    <property type="entry name" value="SGNH HYDROLASE-TYPE ESTERASE DOMAIN-CONTAINING PROTEIN-RELATED"/>
    <property type="match status" value="1"/>
</dbReference>
<organism evidence="2 3">
    <name type="scientific">Penicillium nalgiovense</name>
    <dbReference type="NCBI Taxonomy" id="60175"/>
    <lineage>
        <taxon>Eukaryota</taxon>
        <taxon>Fungi</taxon>
        <taxon>Dikarya</taxon>
        <taxon>Ascomycota</taxon>
        <taxon>Pezizomycotina</taxon>
        <taxon>Eurotiomycetes</taxon>
        <taxon>Eurotiomycetidae</taxon>
        <taxon>Eurotiales</taxon>
        <taxon>Aspergillaceae</taxon>
        <taxon>Penicillium</taxon>
    </lineage>
</organism>
<dbReference type="CDD" id="cd01833">
    <property type="entry name" value="XynB_like"/>
    <property type="match status" value="1"/>
</dbReference>
<dbReference type="OMA" id="THPNDVG"/>
<dbReference type="SUPFAM" id="SSF52266">
    <property type="entry name" value="SGNH hydrolase"/>
    <property type="match status" value="1"/>
</dbReference>
<keyword evidence="3" id="KW-1185">Reference proteome</keyword>
<comment type="caution">
    <text evidence="2">The sequence shown here is derived from an EMBL/GenBank/DDBJ whole genome shotgun (WGS) entry which is preliminary data.</text>
</comment>
<dbReference type="STRING" id="60175.A0A1V6XQS8"/>
<dbReference type="Gene3D" id="3.40.50.1110">
    <property type="entry name" value="SGNH hydrolase"/>
    <property type="match status" value="1"/>
</dbReference>
<evidence type="ECO:0000313" key="3">
    <source>
        <dbReference type="Proteomes" id="UP000191691"/>
    </source>
</evidence>
<dbReference type="Proteomes" id="UP000191691">
    <property type="component" value="Unassembled WGS sequence"/>
</dbReference>
<dbReference type="EMBL" id="MOOB01000060">
    <property type="protein sequence ID" value="OQE77503.1"/>
    <property type="molecule type" value="Genomic_DNA"/>
</dbReference>
<sequence>MVGSRKSGSMENNENEGWRGFRIDQITNKVKISVPRLLPNIFTVNSGSNDCVQNFEIDTAGERISEMLEYLWTTSSGSTVILSTLLPNLDGKIESRVLRINEKFREMANVKAAEGREIIFEDMHSSDGPKISDLADGTHPNDVGYAKMAMIWRGGIYEAVHKGFVQRHCDYAGPEIIAS</sequence>
<dbReference type="InterPro" id="IPR051532">
    <property type="entry name" value="Ester_Hydrolysis_Enzymes"/>
</dbReference>
<proteinExistence type="predicted"/>
<accession>A0A1V6XQS8</accession>